<dbReference type="EMBL" id="JRNQ01000002">
    <property type="protein sequence ID" value="KGF45929.1"/>
    <property type="molecule type" value="Genomic_DNA"/>
</dbReference>
<dbReference type="SUPFAM" id="SSF54001">
    <property type="entry name" value="Cysteine proteinases"/>
    <property type="match status" value="1"/>
</dbReference>
<organism evidence="2 3">
    <name type="scientific">Prevotella bivia DNF00320</name>
    <dbReference type="NCBI Taxonomy" id="1401068"/>
    <lineage>
        <taxon>Bacteria</taxon>
        <taxon>Pseudomonadati</taxon>
        <taxon>Bacteroidota</taxon>
        <taxon>Bacteroidia</taxon>
        <taxon>Bacteroidales</taxon>
        <taxon>Prevotellaceae</taxon>
        <taxon>Prevotella</taxon>
    </lineage>
</organism>
<dbReference type="InterPro" id="IPR004134">
    <property type="entry name" value="Peptidase_C1B"/>
</dbReference>
<dbReference type="InterPro" id="IPR000668">
    <property type="entry name" value="Peptidase_C1A_C"/>
</dbReference>
<dbReference type="GO" id="GO:0006508">
    <property type="term" value="P:proteolysis"/>
    <property type="evidence" value="ECO:0007669"/>
    <property type="project" value="UniProtKB-KW"/>
</dbReference>
<reference evidence="2 3" key="1">
    <citation type="submission" date="2014-07" db="EMBL/GenBank/DDBJ databases">
        <authorList>
            <person name="McCorrison J."/>
            <person name="Sanka R."/>
            <person name="Torralba M."/>
            <person name="Gillis M."/>
            <person name="Haft D.H."/>
            <person name="Methe B."/>
            <person name="Sutton G."/>
            <person name="Nelson K.E."/>
        </authorList>
    </citation>
    <scope>NUCLEOTIDE SEQUENCE [LARGE SCALE GENOMIC DNA]</scope>
    <source>
        <strain evidence="2 3">DNF00320</strain>
    </source>
</reference>
<keyword evidence="2" id="KW-0645">Protease</keyword>
<evidence type="ECO:0000313" key="3">
    <source>
        <dbReference type="Proteomes" id="UP000029525"/>
    </source>
</evidence>
<gene>
    <name evidence="2" type="ORF">HMPREF0647_00560</name>
</gene>
<proteinExistence type="predicted"/>
<name>A0A096CKW4_9BACT</name>
<feature type="domain" description="Peptidase C1A papain C-terminal" evidence="1">
    <location>
        <begin position="36"/>
        <end position="326"/>
    </location>
</feature>
<dbReference type="GO" id="GO:0070005">
    <property type="term" value="F:cysteine-type aminopeptidase activity"/>
    <property type="evidence" value="ECO:0007669"/>
    <property type="project" value="InterPro"/>
</dbReference>
<dbReference type="RefSeq" id="WP_036865744.1">
    <property type="nucleotide sequence ID" value="NZ_JRNQ01000002.1"/>
</dbReference>
<protein>
    <submittedName>
        <fullName evidence="2">Cysteine protease</fullName>
    </submittedName>
</protein>
<sequence length="338" mass="39084">MKRLLSLCLLAILLIGCKSRKQNNYENRNIKVDFMLPTTPIKDQGASSSCWIYGMLATIETEHLVQGDSVNLSADYVIRMYLREQAMQRLYGKHKFGNKDIGTRGMMPMTIDLINTYGLQHEDAFHRDEHTNYNVIARKLSQLTNGISDFTLKDIDDYLDKSIAFSPKQVFMYGAIYTPQEFAHSVCSDNEYTPITSFMHHPFNERFPLEVPDNKYHSTYLNLPLDKMMRLIEESLHHHHPVCWEGDVSEKGFNWQEGIADIDANDLPITPEKRQKAFEHHTTTDDHVMAIIGMGHDAKGKKYFLCKNSWGKSNRYGGFIFLSYDYVKYKTIALMVKI</sequence>
<evidence type="ECO:0000259" key="1">
    <source>
        <dbReference type="SMART" id="SM00645"/>
    </source>
</evidence>
<evidence type="ECO:0000313" key="2">
    <source>
        <dbReference type="EMBL" id="KGF45929.1"/>
    </source>
</evidence>
<dbReference type="Gene3D" id="3.90.70.10">
    <property type="entry name" value="Cysteine proteinases"/>
    <property type="match status" value="1"/>
</dbReference>
<keyword evidence="2" id="KW-0378">Hydrolase</keyword>
<dbReference type="PROSITE" id="PS51257">
    <property type="entry name" value="PROKAR_LIPOPROTEIN"/>
    <property type="match status" value="1"/>
</dbReference>
<dbReference type="AlphaFoldDB" id="A0A096CKW4"/>
<dbReference type="OrthoDB" id="9814054at2"/>
<comment type="caution">
    <text evidence="2">The sequence shown here is derived from an EMBL/GenBank/DDBJ whole genome shotgun (WGS) entry which is preliminary data.</text>
</comment>
<dbReference type="InterPro" id="IPR038765">
    <property type="entry name" value="Papain-like_cys_pep_sf"/>
</dbReference>
<accession>A0A096CKW4</accession>
<dbReference type="Proteomes" id="UP000029525">
    <property type="component" value="Unassembled WGS sequence"/>
</dbReference>
<dbReference type="Pfam" id="PF03051">
    <property type="entry name" value="Peptidase_C1_2"/>
    <property type="match status" value="1"/>
</dbReference>
<dbReference type="SMART" id="SM00645">
    <property type="entry name" value="Pept_C1"/>
    <property type="match status" value="1"/>
</dbReference>